<protein>
    <submittedName>
        <fullName evidence="1">Uncharacterized protein</fullName>
    </submittedName>
</protein>
<name>Q23ME5_TETTS</name>
<evidence type="ECO:0000313" key="2">
    <source>
        <dbReference type="Proteomes" id="UP000009168"/>
    </source>
</evidence>
<accession>Q23ME5</accession>
<proteinExistence type="predicted"/>
<dbReference type="RefSeq" id="XP_001017939.2">
    <property type="nucleotide sequence ID" value="XM_001017939.3"/>
</dbReference>
<dbReference type="InParanoid" id="Q23ME5"/>
<reference evidence="2" key="1">
    <citation type="journal article" date="2006" name="PLoS Biol.">
        <title>Macronuclear genome sequence of the ciliate Tetrahymena thermophila, a model eukaryote.</title>
        <authorList>
            <person name="Eisen J.A."/>
            <person name="Coyne R.S."/>
            <person name="Wu M."/>
            <person name="Wu D."/>
            <person name="Thiagarajan M."/>
            <person name="Wortman J.R."/>
            <person name="Badger J.H."/>
            <person name="Ren Q."/>
            <person name="Amedeo P."/>
            <person name="Jones K.M."/>
            <person name="Tallon L.J."/>
            <person name="Delcher A.L."/>
            <person name="Salzberg S.L."/>
            <person name="Silva J.C."/>
            <person name="Haas B.J."/>
            <person name="Majoros W.H."/>
            <person name="Farzad M."/>
            <person name="Carlton J.M."/>
            <person name="Smith R.K. Jr."/>
            <person name="Garg J."/>
            <person name="Pearlman R.E."/>
            <person name="Karrer K.M."/>
            <person name="Sun L."/>
            <person name="Manning G."/>
            <person name="Elde N.C."/>
            <person name="Turkewitz A.P."/>
            <person name="Asai D.J."/>
            <person name="Wilkes D.E."/>
            <person name="Wang Y."/>
            <person name="Cai H."/>
            <person name="Collins K."/>
            <person name="Stewart B.A."/>
            <person name="Lee S.R."/>
            <person name="Wilamowska K."/>
            <person name="Weinberg Z."/>
            <person name="Ruzzo W.L."/>
            <person name="Wloga D."/>
            <person name="Gaertig J."/>
            <person name="Frankel J."/>
            <person name="Tsao C.-C."/>
            <person name="Gorovsky M.A."/>
            <person name="Keeling P.J."/>
            <person name="Waller R.F."/>
            <person name="Patron N.J."/>
            <person name="Cherry J.M."/>
            <person name="Stover N.A."/>
            <person name="Krieger C.J."/>
            <person name="del Toro C."/>
            <person name="Ryder H.F."/>
            <person name="Williamson S.C."/>
            <person name="Barbeau R.A."/>
            <person name="Hamilton E.P."/>
            <person name="Orias E."/>
        </authorList>
    </citation>
    <scope>NUCLEOTIDE SEQUENCE [LARGE SCALE GENOMIC DNA]</scope>
    <source>
        <strain evidence="2">SB210</strain>
    </source>
</reference>
<organism evidence="1 2">
    <name type="scientific">Tetrahymena thermophila (strain SB210)</name>
    <dbReference type="NCBI Taxonomy" id="312017"/>
    <lineage>
        <taxon>Eukaryota</taxon>
        <taxon>Sar</taxon>
        <taxon>Alveolata</taxon>
        <taxon>Ciliophora</taxon>
        <taxon>Intramacronucleata</taxon>
        <taxon>Oligohymenophorea</taxon>
        <taxon>Hymenostomatida</taxon>
        <taxon>Tetrahymenina</taxon>
        <taxon>Tetrahymenidae</taxon>
        <taxon>Tetrahymena</taxon>
    </lineage>
</organism>
<dbReference type="Proteomes" id="UP000009168">
    <property type="component" value="Unassembled WGS sequence"/>
</dbReference>
<dbReference type="EMBL" id="GG662661">
    <property type="protein sequence ID" value="EAR97694.2"/>
    <property type="molecule type" value="Genomic_DNA"/>
</dbReference>
<dbReference type="HOGENOM" id="CLU_1997177_0_0_1"/>
<dbReference type="GeneID" id="7827270"/>
<keyword evidence="2" id="KW-1185">Reference proteome</keyword>
<sequence length="125" mass="14742">MDLEELPCSVNGITISPPSTPDRWGLQYHFKLLHLKKDQNEQIEETKMIRRKNIFKIKEQQRKKKNLQMKKQQYLEIYVKEGDSLQNNLNTTYFNELDSTAFSQFESLNSLDFFSSSNNSDNETA</sequence>
<evidence type="ECO:0000313" key="1">
    <source>
        <dbReference type="EMBL" id="EAR97694.2"/>
    </source>
</evidence>
<dbReference type="AlphaFoldDB" id="Q23ME5"/>
<dbReference type="KEGG" id="tet:TTHERM_00621140"/>
<gene>
    <name evidence="1" type="ORF">TTHERM_00621140</name>
</gene>